<comment type="similarity">
    <text evidence="3">Belongs to the iron-sulfur cluster assembly SufBD family.</text>
</comment>
<proteinExistence type="inferred from homology"/>
<dbReference type="CDD" id="cd00081">
    <property type="entry name" value="Hint"/>
    <property type="match status" value="5"/>
</dbReference>
<accession>H5SHY8</accession>
<dbReference type="Pfam" id="PF14528">
    <property type="entry name" value="LAGLIDADG_3"/>
    <property type="match status" value="3"/>
</dbReference>
<dbReference type="InterPro" id="IPR006142">
    <property type="entry name" value="INTEIN"/>
</dbReference>
<dbReference type="PRINTS" id="PR00379">
    <property type="entry name" value="INTEIN"/>
</dbReference>
<dbReference type="InterPro" id="IPR030934">
    <property type="entry name" value="Intein_C"/>
</dbReference>
<feature type="domain" description="DOD-type homing endonuclease" evidence="5">
    <location>
        <begin position="1205"/>
        <end position="1346"/>
    </location>
</feature>
<dbReference type="SMART" id="SM00306">
    <property type="entry name" value="HintN"/>
    <property type="match status" value="3"/>
</dbReference>
<dbReference type="InterPro" id="IPR037284">
    <property type="entry name" value="SUF_FeS_clus_asmbl_SufBD_sf"/>
</dbReference>
<evidence type="ECO:0000256" key="4">
    <source>
        <dbReference type="SAM" id="MobiDB-lite"/>
    </source>
</evidence>
<dbReference type="SUPFAM" id="SSF55608">
    <property type="entry name" value="Homing endonucleases"/>
    <property type="match status" value="3"/>
</dbReference>
<dbReference type="InterPro" id="IPR003587">
    <property type="entry name" value="Hint_dom_N"/>
</dbReference>
<dbReference type="NCBIfam" id="TIGR01443">
    <property type="entry name" value="intein_Cterm"/>
    <property type="match status" value="3"/>
</dbReference>
<keyword evidence="1" id="KW-0068">Autocatalytic cleavage</keyword>
<dbReference type="SUPFAM" id="SSF51294">
    <property type="entry name" value="Hedgehog/intein (Hint) domain"/>
    <property type="match status" value="3"/>
</dbReference>
<feature type="domain" description="DOD-type homing endonuclease" evidence="5">
    <location>
        <begin position="781"/>
        <end position="923"/>
    </location>
</feature>
<feature type="domain" description="DOD-type homing endonuclease" evidence="5">
    <location>
        <begin position="351"/>
        <end position="485"/>
    </location>
</feature>
<evidence type="ECO:0000313" key="6">
    <source>
        <dbReference type="EMBL" id="BAL55774.1"/>
    </source>
</evidence>
<dbReference type="InterPro" id="IPR055346">
    <property type="entry name" value="Fe-S_cluster_assembly_SufBD"/>
</dbReference>
<dbReference type="GO" id="GO:0016226">
    <property type="term" value="P:iron-sulfur cluster assembly"/>
    <property type="evidence" value="ECO:0007669"/>
    <property type="project" value="InterPro"/>
</dbReference>
<evidence type="ECO:0000256" key="1">
    <source>
        <dbReference type="ARBA" id="ARBA00022813"/>
    </source>
</evidence>
<sequence length="1602" mass="180211">MTKKIEEVRHLGEKKRPIAEQERETYDRDYSRYAFSYPTDKYKYVLKPGLSREVVEEISAIKNEPKWMREFRLQAYEIFLKKPMPTWGGDLSQINFDTITYYATPSDKSARSWEDVPEEVKKTFDRLGIPEAERKFLAGVGAQYDSEVLYHSIREDLAKKGVIFLSMDDGLREYPDLVKEYIGTVIPPTDNKFAALNSAVWSGGCLTAEARVFTRNGGIKSIAEVRPGDIVSALSSKGELVPAKVIAHIHSGRKPVYRFRVAGRTLEATANHLFLTLEKSPTPLNRFGRKWRMVWKPLAELHVGDVIAIAKRLPWQGHTKPLPPLPPYRKNHHLQRSLRAPAQTNSDLMWLLGVWMGDGNIYAPHPHMRFINFALPERDPARAEAIRLLHKLFNYSVKTQTPRSFTVHSKALGEWLEQVGFVGKAKTKRIPPWVFGLPVEERLAFLGGLLDSDGWVENNGKIVCFELANKKLIEDIKLLAISCGLFSDGKIRERDRGSAFLKREKRQIVSGTTYVCRITGDVALIGSRNPRWRALLDSAQKRTFDKYTTVTGENFSSLATADIGFAPIREKEYIGVRDVYDIQVEDHANFVANGIIAHNSFIYVPKGVQVDIPLQAYFRINAPQMGQFERTLIIADEGARVHYIEGCLPGGEQVSIGDRWVNIESLKPGDYVVADNGEKARVRAVMVRPYRGEMLTITPISPYNAFKLTPEHPVLVVRRKDVLTKRRARNGWLPEVDTEKLLAAQPEYVPAGELTIGDFLVFPKVQAERHNPTYTPEVLKLLGYYLAEGSAFVNRALNMPVVSFSFGAHERDTIGEVCQLIESVTGKRPCVTELPEKHAVTVSVYSQELMDLCIEACGKGAATKRLSAELMALPAEQMKPFLEAYFRGDSNVCDKGNSVMYRAATASETLAHQIQELLARQGIYASIQVRRGGEDTIQGRTIHRHDQYIVVYAADKCWSEIRQTERYFLVPIKEIARAPYEGFVFNLDVEGPNSYLVRGFAVHNCTAPVYSKESLHSAVVELIAKRGAHLRYTTLQNWSNDVYNLVTKRAVAYEDATVEWVDANIGCLTADTKVFLNPRGAVNITEIKPGDWVYALDLNAMEIVKRPVKGVVCTGVRPVFKLTTENHREIKATANHPFLALQRTGKHWQLVWKPLEHLQVGEYIALSQGLPDEGKPYRIEYQSHLKRVKVKPRLPRETTEELMWLVGLYLGDGFIERGTNGVPRRVYFAVPESDPARLKLTKLLQKLFAVGWKPKGISVTVNSAIFAEFLLSLGLAGTAKEKRIPRWVFRLPVRHKLALIEGYLDADGHIRQHHGKDGKLYGQLTFASCNRELLEDLKLLMISCGLNPLKISSYSRERVLLGQYRGTYTTHYLNLPFSDLEVIRAKSAPRPSVEFVRVLSIESLGEEPVYDIEVAGAHNFIANGLVVHNSRLTMKYPSVYMLGKGARADILSVAFAGKGQHQDTGGKAIHAAPYTTSTIVSKSVSKDGGRATYRGHLVVAKGAHHAKSNVRCDALILDERSRSDTYPYIEIDEDQVTIGHEATVGKVGDDQIFYLMSRGLSESEALSMIVLGFMEPFTKTLPMEYAIEFNRLIQLEMEGSVG</sequence>
<gene>
    <name evidence="6" type="ORF">HGMM_F31E01C10</name>
</gene>
<dbReference type="Pfam" id="PF01458">
    <property type="entry name" value="SUFBD_core"/>
    <property type="match status" value="2"/>
</dbReference>
<feature type="region of interest" description="Disordered" evidence="4">
    <location>
        <begin position="1"/>
        <end position="24"/>
    </location>
</feature>
<dbReference type="InterPro" id="IPR000825">
    <property type="entry name" value="SUF_FeS_clus_asmbl_SufBD_core"/>
</dbReference>
<dbReference type="InterPro" id="IPR004042">
    <property type="entry name" value="Intein_endonuc_central"/>
</dbReference>
<reference evidence="6" key="1">
    <citation type="journal article" date="2005" name="Environ. Microbiol.">
        <title>Genetic and functional properties of uncultivated thermophilic crenarchaeotes from a subsurface gold mine as revealed by analysis of genome fragments.</title>
        <authorList>
            <person name="Nunoura T."/>
            <person name="Hirayama H."/>
            <person name="Takami H."/>
            <person name="Oida H."/>
            <person name="Nishi S."/>
            <person name="Shimamura S."/>
            <person name="Suzuki Y."/>
            <person name="Inagaki F."/>
            <person name="Takai K."/>
            <person name="Nealson K.H."/>
            <person name="Horikoshi K."/>
        </authorList>
    </citation>
    <scope>NUCLEOTIDE SEQUENCE</scope>
</reference>
<dbReference type="PROSITE" id="PS50817">
    <property type="entry name" value="INTEIN_N_TER"/>
    <property type="match status" value="3"/>
</dbReference>
<evidence type="ECO:0000256" key="3">
    <source>
        <dbReference type="ARBA" id="ARBA00043967"/>
    </source>
</evidence>
<dbReference type="PANTHER" id="PTHR30508">
    <property type="entry name" value="FES CLUSTER ASSEMBLY PROTEIN SUF"/>
    <property type="match status" value="1"/>
</dbReference>
<evidence type="ECO:0000256" key="2">
    <source>
        <dbReference type="ARBA" id="ARBA00023000"/>
    </source>
</evidence>
<dbReference type="InterPro" id="IPR036844">
    <property type="entry name" value="Hint_dom_sf"/>
</dbReference>
<evidence type="ECO:0000259" key="5">
    <source>
        <dbReference type="PROSITE" id="PS50819"/>
    </source>
</evidence>
<dbReference type="GO" id="GO:0004519">
    <property type="term" value="F:endonuclease activity"/>
    <property type="evidence" value="ECO:0007669"/>
    <property type="project" value="InterPro"/>
</dbReference>
<dbReference type="SUPFAM" id="SSF101960">
    <property type="entry name" value="Stabilizer of iron transporter SufD"/>
    <property type="match status" value="3"/>
</dbReference>
<dbReference type="GO" id="GO:0016539">
    <property type="term" value="P:intein-mediated protein splicing"/>
    <property type="evidence" value="ECO:0007669"/>
    <property type="project" value="InterPro"/>
</dbReference>
<dbReference type="SMART" id="SM00305">
    <property type="entry name" value="HintC"/>
    <property type="match status" value="3"/>
</dbReference>
<organism evidence="6">
    <name type="scientific">uncultured Acetothermia bacterium</name>
    <dbReference type="NCBI Taxonomy" id="236499"/>
    <lineage>
        <taxon>Bacteria</taxon>
        <taxon>Candidatus Bipolaricaulota</taxon>
        <taxon>environmental samples</taxon>
    </lineage>
</organism>
<dbReference type="NCBIfam" id="TIGR01445">
    <property type="entry name" value="intein_Nterm"/>
    <property type="match status" value="1"/>
</dbReference>
<dbReference type="Gene3D" id="3.10.28.10">
    <property type="entry name" value="Homing endonucleases"/>
    <property type="match status" value="3"/>
</dbReference>
<keyword evidence="2" id="KW-0651">Protein splicing</keyword>
<dbReference type="EMBL" id="AP011729">
    <property type="protein sequence ID" value="BAL55774.1"/>
    <property type="molecule type" value="Genomic_DNA"/>
</dbReference>
<dbReference type="Gene3D" id="2.170.16.10">
    <property type="entry name" value="Hedgehog/Intein (Hint) domain"/>
    <property type="match status" value="5"/>
</dbReference>
<dbReference type="PANTHER" id="PTHR30508:SF1">
    <property type="entry name" value="UPF0051 PROTEIN ABCI8, CHLOROPLASTIC-RELATED"/>
    <property type="match status" value="1"/>
</dbReference>
<dbReference type="InterPro" id="IPR027434">
    <property type="entry name" value="Homing_endonucl"/>
</dbReference>
<protein>
    <recommendedName>
        <fullName evidence="5">DOD-type homing endonuclease domain-containing protein</fullName>
    </recommendedName>
</protein>
<name>H5SHY8_9BACT</name>
<dbReference type="PROSITE" id="PS50819">
    <property type="entry name" value="INTEIN_ENDONUCLEASE"/>
    <property type="match status" value="3"/>
</dbReference>
<dbReference type="InterPro" id="IPR006141">
    <property type="entry name" value="Intein_N"/>
</dbReference>
<dbReference type="InterPro" id="IPR003586">
    <property type="entry name" value="Hint_dom_C"/>
</dbReference>
<dbReference type="PROSITE" id="PS50818">
    <property type="entry name" value="INTEIN_C_TER"/>
    <property type="match status" value="3"/>
</dbReference>
<dbReference type="Pfam" id="PF14890">
    <property type="entry name" value="Intein_splicing"/>
    <property type="match status" value="1"/>
</dbReference>
<dbReference type="InterPro" id="IPR004860">
    <property type="entry name" value="LAGLIDADG_dom"/>
</dbReference>
<reference evidence="6" key="2">
    <citation type="journal article" date="2012" name="PLoS ONE">
        <title>A Deeply Branching Thermophilic Bacterium with an Ancient Acetyl-CoA Pathway Dominates a Subsurface Ecosystem.</title>
        <authorList>
            <person name="Takami H."/>
            <person name="Noguchi H."/>
            <person name="Takaki Y."/>
            <person name="Uchiyama I."/>
            <person name="Toyoda A."/>
            <person name="Nishi S."/>
            <person name="Chee G.-J."/>
            <person name="Arai W."/>
            <person name="Nunoura T."/>
            <person name="Itoh T."/>
            <person name="Hattori M."/>
            <person name="Takai K."/>
        </authorList>
    </citation>
    <scope>NUCLEOTIDE SEQUENCE</scope>
</reference>